<dbReference type="EMBL" id="WVUH01000508">
    <property type="protein sequence ID" value="MBO4210537.1"/>
    <property type="molecule type" value="Genomic_DNA"/>
</dbReference>
<dbReference type="Proteomes" id="UP000823521">
    <property type="component" value="Unassembled WGS sequence"/>
</dbReference>
<evidence type="ECO:0000313" key="3">
    <source>
        <dbReference type="Proteomes" id="UP000823521"/>
    </source>
</evidence>
<evidence type="ECO:0000256" key="1">
    <source>
        <dbReference type="SAM" id="Phobius"/>
    </source>
</evidence>
<name>A0ABS3W180_MICEH</name>
<organism evidence="2 3">
    <name type="scientific">Micromonospora echinofusca</name>
    <dbReference type="NCBI Taxonomy" id="47858"/>
    <lineage>
        <taxon>Bacteria</taxon>
        <taxon>Bacillati</taxon>
        <taxon>Actinomycetota</taxon>
        <taxon>Actinomycetes</taxon>
        <taxon>Micromonosporales</taxon>
        <taxon>Micromonosporaceae</taxon>
        <taxon>Micromonospora</taxon>
    </lineage>
</organism>
<protein>
    <submittedName>
        <fullName evidence="2">Uncharacterized protein</fullName>
    </submittedName>
</protein>
<proteinExistence type="predicted"/>
<feature type="transmembrane region" description="Helical" evidence="1">
    <location>
        <begin position="7"/>
        <end position="29"/>
    </location>
</feature>
<keyword evidence="3" id="KW-1185">Reference proteome</keyword>
<feature type="non-terminal residue" evidence="2">
    <location>
        <position position="101"/>
    </location>
</feature>
<keyword evidence="1" id="KW-0472">Membrane</keyword>
<keyword evidence="1" id="KW-0812">Transmembrane</keyword>
<gene>
    <name evidence="2" type="ORF">GSF22_31770</name>
</gene>
<evidence type="ECO:0000313" key="2">
    <source>
        <dbReference type="EMBL" id="MBO4210537.1"/>
    </source>
</evidence>
<feature type="transmembrane region" description="Helical" evidence="1">
    <location>
        <begin position="49"/>
        <end position="78"/>
    </location>
</feature>
<comment type="caution">
    <text evidence="2">The sequence shown here is derived from an EMBL/GenBank/DDBJ whole genome shotgun (WGS) entry which is preliminary data.</text>
</comment>
<accession>A0ABS3W180</accession>
<keyword evidence="1" id="KW-1133">Transmembrane helix</keyword>
<sequence length="101" mass="10689">MLRRLSALVRATAVAVLVIGVPAVLVRVGGDAVPSPSTALLREWIHEPLTPGFLAVVGLAAAWSLWALLATAVAARVYASARRLARWLPAIHLPRPLQGLT</sequence>
<reference evidence="2 3" key="1">
    <citation type="submission" date="2019-12" db="EMBL/GenBank/DDBJ databases">
        <title>Whole genome sequencing of endophytic Actinobacterium Micromonospora sp. MPMI6T.</title>
        <authorList>
            <person name="Evv R."/>
            <person name="Podile A.R."/>
        </authorList>
    </citation>
    <scope>NUCLEOTIDE SEQUENCE [LARGE SCALE GENOMIC DNA]</scope>
    <source>
        <strain evidence="2 3">MPMI6</strain>
    </source>
</reference>